<feature type="compositionally biased region" description="Low complexity" evidence="1">
    <location>
        <begin position="62"/>
        <end position="78"/>
    </location>
</feature>
<dbReference type="Proteomes" id="UP000193685">
    <property type="component" value="Unassembled WGS sequence"/>
</dbReference>
<keyword evidence="3" id="KW-1185">Reference proteome</keyword>
<comment type="caution">
    <text evidence="2">The sequence shown here is derived from an EMBL/GenBank/DDBJ whole genome shotgun (WGS) entry which is preliminary data.</text>
</comment>
<evidence type="ECO:0000313" key="2">
    <source>
        <dbReference type="EMBL" id="ORY84448.1"/>
    </source>
</evidence>
<feature type="compositionally biased region" description="Low complexity" evidence="1">
    <location>
        <begin position="26"/>
        <end position="38"/>
    </location>
</feature>
<protein>
    <submittedName>
        <fullName evidence="2">Uncharacterized protein</fullName>
    </submittedName>
</protein>
<gene>
    <name evidence="2" type="ORF">BCR37DRAFT_267542</name>
</gene>
<evidence type="ECO:0000313" key="3">
    <source>
        <dbReference type="Proteomes" id="UP000193685"/>
    </source>
</evidence>
<dbReference type="AlphaFoldDB" id="A0A1Y2FKG8"/>
<proteinExistence type="predicted"/>
<feature type="region of interest" description="Disordered" evidence="1">
    <location>
        <begin position="1"/>
        <end position="86"/>
    </location>
</feature>
<sequence>MSSRRSATHTAGATSSSRQPPTSMAGPSTTTETGSHGTSPRRTQPLAMKHGARTKVEDNHGSPASTATATPTTTTSTTMRNDRSTGVRYASSADFLSPTMRSSYKSETFDLSMSHDGYGYHVGGMSPSPVIVTSKATGFAWNRDVFLSRWGQERAGLEEDYGSAPGHGQRVEAHEIILDDEDLMFGV</sequence>
<accession>A0A1Y2FKG8</accession>
<organism evidence="2 3">
    <name type="scientific">Protomyces lactucae-debilis</name>
    <dbReference type="NCBI Taxonomy" id="2754530"/>
    <lineage>
        <taxon>Eukaryota</taxon>
        <taxon>Fungi</taxon>
        <taxon>Dikarya</taxon>
        <taxon>Ascomycota</taxon>
        <taxon>Taphrinomycotina</taxon>
        <taxon>Taphrinomycetes</taxon>
        <taxon>Taphrinales</taxon>
        <taxon>Protomycetaceae</taxon>
        <taxon>Protomyces</taxon>
    </lineage>
</organism>
<dbReference type="GeneID" id="63783362"/>
<dbReference type="RefSeq" id="XP_040726466.1">
    <property type="nucleotide sequence ID" value="XM_040866763.1"/>
</dbReference>
<feature type="compositionally biased region" description="Low complexity" evidence="1">
    <location>
        <begin position="1"/>
        <end position="18"/>
    </location>
</feature>
<evidence type="ECO:0000256" key="1">
    <source>
        <dbReference type="SAM" id="MobiDB-lite"/>
    </source>
</evidence>
<name>A0A1Y2FKG8_PROLT</name>
<dbReference type="EMBL" id="MCFI01000006">
    <property type="protein sequence ID" value="ORY84448.1"/>
    <property type="molecule type" value="Genomic_DNA"/>
</dbReference>
<reference evidence="2 3" key="1">
    <citation type="submission" date="2016-07" db="EMBL/GenBank/DDBJ databases">
        <title>Pervasive Adenine N6-methylation of Active Genes in Fungi.</title>
        <authorList>
            <consortium name="DOE Joint Genome Institute"/>
            <person name="Mondo S.J."/>
            <person name="Dannebaum R.O."/>
            <person name="Kuo R.C."/>
            <person name="Labutti K."/>
            <person name="Haridas S."/>
            <person name="Kuo A."/>
            <person name="Salamov A."/>
            <person name="Ahrendt S.R."/>
            <person name="Lipzen A."/>
            <person name="Sullivan W."/>
            <person name="Andreopoulos W.B."/>
            <person name="Clum A."/>
            <person name="Lindquist E."/>
            <person name="Daum C."/>
            <person name="Ramamoorthy G.K."/>
            <person name="Gryganskyi A."/>
            <person name="Culley D."/>
            <person name="Magnuson J.K."/>
            <person name="James T.Y."/>
            <person name="O'Malley M.A."/>
            <person name="Stajich J.E."/>
            <person name="Spatafora J.W."/>
            <person name="Visel A."/>
            <person name="Grigoriev I.V."/>
        </authorList>
    </citation>
    <scope>NUCLEOTIDE SEQUENCE [LARGE SCALE GENOMIC DNA]</scope>
    <source>
        <strain evidence="2 3">12-1054</strain>
    </source>
</reference>